<dbReference type="KEGG" id="vcn:VOLCADRAFT_88897"/>
<dbReference type="GeneID" id="9625221"/>
<evidence type="ECO:0000313" key="3">
    <source>
        <dbReference type="Proteomes" id="UP000001058"/>
    </source>
</evidence>
<dbReference type="AlphaFoldDB" id="D8TQ88"/>
<accession>D8TQ88</accession>
<dbReference type="Pfam" id="PF04371">
    <property type="entry name" value="PAD_porph"/>
    <property type="match status" value="1"/>
</dbReference>
<dbReference type="Gene3D" id="3.75.10.10">
    <property type="entry name" value="L-arginine/glycine Amidinotransferase, Chain A"/>
    <property type="match status" value="1"/>
</dbReference>
<sequence>MLVVTSAARSGIATSMCGGVIRHSTRTISHNHSVHKASGTAGNPTPRELGFRMPGEYEPHAGTWMAFPYDPYLWRDEARPAQQQQVEIARAISQFEPVWMLADPKARMMDILTVYDVARSYFRGISGVEVINMPTNDVWTRDWGPTCVVRDDPVTGEREVAAVHFDFNCYGSPIKMEHGLPPLLPDWSKDRAAGRSLSRQGAAATGAPMRVFECPLHLEGGAVQSDGAGTLLVTEECLLHYSRDPELDSAGIEALLRDYLGAERVVWLWKGMVGDEQGTNGHVDNVAAFAAPGIVLLAWSDDADDPRLREVCARNLAALDRHTDAQGRPLRVIKVPCPHPPLAVRPNEVNALAAEGLAAGYATCMPAGRRLPASYINYYVANGGVVVPQFGGEQVAPIVYCTSHIRAAVMSFILGDARPMAATVLIHQQTLCTRLI</sequence>
<name>D8TQ88_VOLCA</name>
<dbReference type="SUPFAM" id="SSF55909">
    <property type="entry name" value="Pentein"/>
    <property type="match status" value="1"/>
</dbReference>
<evidence type="ECO:0000256" key="1">
    <source>
        <dbReference type="ARBA" id="ARBA00022801"/>
    </source>
</evidence>
<keyword evidence="1" id="KW-0378">Hydrolase</keyword>
<organism evidence="3">
    <name type="scientific">Volvox carteri f. nagariensis</name>
    <dbReference type="NCBI Taxonomy" id="3068"/>
    <lineage>
        <taxon>Eukaryota</taxon>
        <taxon>Viridiplantae</taxon>
        <taxon>Chlorophyta</taxon>
        <taxon>core chlorophytes</taxon>
        <taxon>Chlorophyceae</taxon>
        <taxon>CS clade</taxon>
        <taxon>Chlamydomonadales</taxon>
        <taxon>Volvocaceae</taxon>
        <taxon>Volvox</taxon>
    </lineage>
</organism>
<dbReference type="PANTHER" id="PTHR31377">
    <property type="entry name" value="AGMATINE DEIMINASE-RELATED"/>
    <property type="match status" value="1"/>
</dbReference>
<dbReference type="InterPro" id="IPR007466">
    <property type="entry name" value="Peptidyl-Arg-deiminase_porph"/>
</dbReference>
<evidence type="ECO:0008006" key="4">
    <source>
        <dbReference type="Google" id="ProtNLM"/>
    </source>
</evidence>
<reference evidence="2 3" key="1">
    <citation type="journal article" date="2010" name="Science">
        <title>Genomic analysis of organismal complexity in the multicellular green alga Volvox carteri.</title>
        <authorList>
            <person name="Prochnik S.E."/>
            <person name="Umen J."/>
            <person name="Nedelcu A.M."/>
            <person name="Hallmann A."/>
            <person name="Miller S.M."/>
            <person name="Nishii I."/>
            <person name="Ferris P."/>
            <person name="Kuo A."/>
            <person name="Mitros T."/>
            <person name="Fritz-Laylin L.K."/>
            <person name="Hellsten U."/>
            <person name="Chapman J."/>
            <person name="Simakov O."/>
            <person name="Rensing S.A."/>
            <person name="Terry A."/>
            <person name="Pangilinan J."/>
            <person name="Kapitonov V."/>
            <person name="Jurka J."/>
            <person name="Salamov A."/>
            <person name="Shapiro H."/>
            <person name="Schmutz J."/>
            <person name="Grimwood J."/>
            <person name="Lindquist E."/>
            <person name="Lucas S."/>
            <person name="Grigoriev I.V."/>
            <person name="Schmitt R."/>
            <person name="Kirk D."/>
            <person name="Rokhsar D.S."/>
        </authorList>
    </citation>
    <scope>NUCLEOTIDE SEQUENCE [LARGE SCALE GENOMIC DNA]</scope>
    <source>
        <strain evidence="3">f. Nagariensis / Eve</strain>
    </source>
</reference>
<dbReference type="STRING" id="3068.D8TQ88"/>
<dbReference type="Proteomes" id="UP000001058">
    <property type="component" value="Unassembled WGS sequence"/>
</dbReference>
<protein>
    <recommendedName>
        <fullName evidence="4">Agmatine deiminase</fullName>
    </recommendedName>
</protein>
<dbReference type="EMBL" id="GL378331">
    <property type="protein sequence ID" value="EFJ50363.1"/>
    <property type="molecule type" value="Genomic_DNA"/>
</dbReference>
<evidence type="ECO:0000313" key="2">
    <source>
        <dbReference type="EMBL" id="EFJ50363.1"/>
    </source>
</evidence>
<dbReference type="GO" id="GO:0009446">
    <property type="term" value="P:putrescine biosynthetic process"/>
    <property type="evidence" value="ECO:0007669"/>
    <property type="project" value="InterPro"/>
</dbReference>
<keyword evidence="3" id="KW-1185">Reference proteome</keyword>
<proteinExistence type="predicted"/>
<dbReference type="GO" id="GO:0004668">
    <property type="term" value="F:protein-arginine deiminase activity"/>
    <property type="evidence" value="ECO:0007669"/>
    <property type="project" value="InterPro"/>
</dbReference>
<dbReference type="RefSeq" id="XP_002948488.1">
    <property type="nucleotide sequence ID" value="XM_002948442.1"/>
</dbReference>
<gene>
    <name evidence="2" type="ORF">VOLCADRAFT_88897</name>
</gene>
<dbReference type="PANTHER" id="PTHR31377:SF0">
    <property type="entry name" value="AGMATINE DEIMINASE-RELATED"/>
    <property type="match status" value="1"/>
</dbReference>
<dbReference type="GO" id="GO:0047632">
    <property type="term" value="F:agmatine deiminase activity"/>
    <property type="evidence" value="ECO:0007669"/>
    <property type="project" value="TreeGrafter"/>
</dbReference>
<dbReference type="OrthoDB" id="544103at2759"/>
<dbReference type="eggNOG" id="ENOG502QUHM">
    <property type="taxonomic scope" value="Eukaryota"/>
</dbReference>
<dbReference type="InParanoid" id="D8TQ88"/>
<dbReference type="FunCoup" id="D8TQ88">
    <property type="interactions" value="90"/>
</dbReference>